<dbReference type="InterPro" id="IPR036511">
    <property type="entry name" value="TGT-like_sf"/>
</dbReference>
<dbReference type="InterPro" id="IPR040777">
    <property type="entry name" value="DUF5591"/>
</dbReference>
<comment type="similarity">
    <text evidence="2">Belongs to the archaeosine synthase type 1 family.</text>
</comment>
<dbReference type="SMART" id="SM00359">
    <property type="entry name" value="PUA"/>
    <property type="match status" value="1"/>
</dbReference>
<dbReference type="GeneID" id="96962949"/>
<dbReference type="SUPFAM" id="SSF88697">
    <property type="entry name" value="PUA domain-like"/>
    <property type="match status" value="1"/>
</dbReference>
<dbReference type="OrthoDB" id="115061at2157"/>
<dbReference type="InterPro" id="IPR036974">
    <property type="entry name" value="PUA_sf"/>
</dbReference>
<dbReference type="NCBIfam" id="NF040592">
    <property type="entry name" value="tRNA_mod_ArcS"/>
    <property type="match status" value="1"/>
</dbReference>
<dbReference type="PROSITE" id="PS50890">
    <property type="entry name" value="PUA"/>
    <property type="match status" value="1"/>
</dbReference>
<dbReference type="GO" id="GO:0003723">
    <property type="term" value="F:RNA binding"/>
    <property type="evidence" value="ECO:0007669"/>
    <property type="project" value="InterPro"/>
</dbReference>
<dbReference type="InterPro" id="IPR002478">
    <property type="entry name" value="PUA"/>
</dbReference>
<dbReference type="PANTHER" id="PTHR46499:SF2">
    <property type="entry name" value="ARCHAEOSINE SYNTHASE"/>
    <property type="match status" value="1"/>
</dbReference>
<dbReference type="NCBIfam" id="TIGR00449">
    <property type="entry name" value="tgt_general"/>
    <property type="match status" value="1"/>
</dbReference>
<comment type="caution">
    <text evidence="5">The sequence shown here is derived from an EMBL/GenBank/DDBJ whole genome shotgun (WGS) entry which is preliminary data.</text>
</comment>
<evidence type="ECO:0000256" key="2">
    <source>
        <dbReference type="ARBA" id="ARBA00008906"/>
    </source>
</evidence>
<dbReference type="SUPFAM" id="SSF51713">
    <property type="entry name" value="tRNA-guanine transglycosylase"/>
    <property type="match status" value="1"/>
</dbReference>
<dbReference type="InterPro" id="IPR038250">
    <property type="entry name" value="TGT_C2_sf"/>
</dbReference>
<organism evidence="5 6">
    <name type="scientific">Methanolobus tindarius DSM 2278</name>
    <dbReference type="NCBI Taxonomy" id="1090322"/>
    <lineage>
        <taxon>Archaea</taxon>
        <taxon>Methanobacteriati</taxon>
        <taxon>Methanobacteriota</taxon>
        <taxon>Stenosarchaea group</taxon>
        <taxon>Methanomicrobia</taxon>
        <taxon>Methanosarcinales</taxon>
        <taxon>Methanosarcinaceae</taxon>
        <taxon>Methanolobus</taxon>
    </lineage>
</organism>
<dbReference type="Gene3D" id="3.40.50.10630">
    <property type="entry name" value="Uracil-DNA glycosylase-like"/>
    <property type="match status" value="1"/>
</dbReference>
<dbReference type="SUPFAM" id="SSF52141">
    <property type="entry name" value="Uracil-DNA glycosylase-like"/>
    <property type="match status" value="1"/>
</dbReference>
<keyword evidence="3" id="KW-0819">tRNA processing</keyword>
<dbReference type="GO" id="GO:0002099">
    <property type="term" value="P:tRNA wobble guanine modification"/>
    <property type="evidence" value="ECO:0007669"/>
    <property type="project" value="TreeGrafter"/>
</dbReference>
<dbReference type="Proteomes" id="UP000019483">
    <property type="component" value="Unassembled WGS sequence"/>
</dbReference>
<dbReference type="InterPro" id="IPR004521">
    <property type="entry name" value="Uncharacterised_CHP00451"/>
</dbReference>
<gene>
    <name evidence="5" type="ORF">MettiDRAFT_1438</name>
</gene>
<dbReference type="SUPFAM" id="SSF88802">
    <property type="entry name" value="Pre-PUA domain"/>
    <property type="match status" value="1"/>
</dbReference>
<dbReference type="GO" id="GO:0005737">
    <property type="term" value="C:cytoplasm"/>
    <property type="evidence" value="ECO:0007669"/>
    <property type="project" value="TreeGrafter"/>
</dbReference>
<evidence type="ECO:0000256" key="3">
    <source>
        <dbReference type="ARBA" id="ARBA00022694"/>
    </source>
</evidence>
<dbReference type="Gene3D" id="3.10.450.90">
    <property type="entry name" value="ArcTGT, C2 domain"/>
    <property type="match status" value="1"/>
</dbReference>
<dbReference type="RefSeq" id="WP_023845128.1">
    <property type="nucleotide sequence ID" value="NZ_AZAJ01000001.1"/>
</dbReference>
<evidence type="ECO:0000259" key="4">
    <source>
        <dbReference type="SMART" id="SM00359"/>
    </source>
</evidence>
<dbReference type="InterPro" id="IPR002616">
    <property type="entry name" value="tRNA_ribo_trans-like"/>
</dbReference>
<dbReference type="EMBL" id="AZAJ01000001">
    <property type="protein sequence ID" value="ETA67992.1"/>
    <property type="molecule type" value="Genomic_DNA"/>
</dbReference>
<dbReference type="NCBIfam" id="TIGR00451">
    <property type="entry name" value="unchar_dom_2"/>
    <property type="match status" value="1"/>
</dbReference>
<name>W9DWC7_METTI</name>
<dbReference type="InterPro" id="IPR029402">
    <property type="entry name" value="TGT_C2"/>
</dbReference>
<dbReference type="InterPro" id="IPR050076">
    <property type="entry name" value="ArchSynthase1/Queuine_TRR"/>
</dbReference>
<sequence>MTRYFEVQQRDGAARIGKFLLKEDIRTPYIIDTRSLDKSESPIIDGGSLWKYPSLEEAKDHLREIRQKAGEDSLIILPHQDLTPEAPRNLTIKMAEGAEEIQDAGATGAIYIPGQQVKEHDLYVMEGVGCFENNARNLLSLLFEIKKDIAPDTAIYAPNIATPENLAMLIYLGIDVFDNTKAIVAGHNDIYLTTAGQFYLDSLAELPCRCSACSSTDLISLREMDKKGRAEILEKHNINAMEAEAALVRERIRAGTLREYIEGQCRMHTWLTALMRLADDEYNFVESQNTIARNNTLVATCGESQNRAEIVRFAKRIQERYTPPASDVLLLLPCSARKPYSTSNSHWKFINALGKSRKFVHEVIITSPLGIVPRELELTYPAAHYDTTVTGYWDAEERGWVASCLENYLIQHKYTSIVAHVEDAYRVICEMVAEKLGIDIIYTSLGNVSSPESLKSLSNTVSELCTGRKRSHEQTQKDLMKAVSDYQFGKGSGEILVPEGSTVKGPFPKHQIFVGKKQLITLIPQYGTLAITIEGAKALVGQGRYIVKIDDFVPRGSLLAPGVIDADPLIRPNDEVIITGERAIAVGRANMNGDEMRRSSRGVAVDLRHVKKLE</sequence>
<keyword evidence="6" id="KW-1185">Reference proteome</keyword>
<dbReference type="Gene3D" id="3.20.20.105">
    <property type="entry name" value="Queuine tRNA-ribosyltransferase-like"/>
    <property type="match status" value="1"/>
</dbReference>
<dbReference type="Gene3D" id="2.30.130.10">
    <property type="entry name" value="PUA domain"/>
    <property type="match status" value="1"/>
</dbReference>
<evidence type="ECO:0000313" key="6">
    <source>
        <dbReference type="Proteomes" id="UP000019483"/>
    </source>
</evidence>
<dbReference type="Pfam" id="PF17884">
    <property type="entry name" value="DUF5591"/>
    <property type="match status" value="1"/>
</dbReference>
<dbReference type="InterPro" id="IPR036895">
    <property type="entry name" value="Uracil-DNA_glycosylase-like_sf"/>
</dbReference>
<dbReference type="STRING" id="1090322.MettiDRAFT_1438"/>
<dbReference type="AlphaFoldDB" id="W9DWC7"/>
<feature type="domain" description="PUA" evidence="4">
    <location>
        <begin position="545"/>
        <end position="612"/>
    </location>
</feature>
<protein>
    <submittedName>
        <fullName evidence="5">tRNA-guanine transglycosylase</fullName>
    </submittedName>
</protein>
<proteinExistence type="inferred from homology"/>
<comment type="pathway">
    <text evidence="1">tRNA modification; archaeosine-tRNA biosynthesis.</text>
</comment>
<dbReference type="InterPro" id="IPR053418">
    <property type="entry name" value="Archaeosine_synthase_1"/>
</dbReference>
<dbReference type="PANTHER" id="PTHR46499">
    <property type="entry name" value="QUEUINE TRNA-RIBOSYLTRANSFERASE"/>
    <property type="match status" value="1"/>
</dbReference>
<dbReference type="CDD" id="cd21149">
    <property type="entry name" value="PUA_archaeosine_TGT"/>
    <property type="match status" value="1"/>
</dbReference>
<dbReference type="UniPathway" id="UPA00393"/>
<dbReference type="Pfam" id="PF14810">
    <property type="entry name" value="TGT_C2"/>
    <property type="match status" value="1"/>
</dbReference>
<dbReference type="Pfam" id="PF01702">
    <property type="entry name" value="TGT"/>
    <property type="match status" value="1"/>
</dbReference>
<evidence type="ECO:0000256" key="1">
    <source>
        <dbReference type="ARBA" id="ARBA00005030"/>
    </source>
</evidence>
<evidence type="ECO:0000313" key="5">
    <source>
        <dbReference type="EMBL" id="ETA67992.1"/>
    </source>
</evidence>
<reference evidence="5 6" key="1">
    <citation type="submission" date="2013-08" db="EMBL/GenBank/DDBJ databases">
        <authorList>
            <consortium name="DOE Joint Genome Institute"/>
            <person name="Eisen J."/>
            <person name="Huntemann M."/>
            <person name="Han J."/>
            <person name="Chen A."/>
            <person name="Kyrpides N."/>
            <person name="Mavromatis K."/>
            <person name="Markowitz V."/>
            <person name="Palaniappan K."/>
            <person name="Ivanova N."/>
            <person name="Schaumberg A."/>
            <person name="Pati A."/>
            <person name="Liolios K."/>
            <person name="Nordberg H.P."/>
            <person name="Cantor M.N."/>
            <person name="Hua S.X."/>
            <person name="Woyke T."/>
        </authorList>
    </citation>
    <scope>NUCLEOTIDE SEQUENCE [LARGE SCALE GENOMIC DNA]</scope>
    <source>
        <strain evidence="5 6">DSM 2278</strain>
    </source>
</reference>
<dbReference type="Pfam" id="PF01472">
    <property type="entry name" value="PUA"/>
    <property type="match status" value="1"/>
</dbReference>
<accession>W9DWC7</accession>
<dbReference type="InterPro" id="IPR015947">
    <property type="entry name" value="PUA-like_sf"/>
</dbReference>